<protein>
    <recommendedName>
        <fullName evidence="5 10">Phosphomannomutase</fullName>
        <ecNumber evidence="5 10">5.4.2.8</ecNumber>
    </recommendedName>
</protein>
<dbReference type="Proteomes" id="UP001470230">
    <property type="component" value="Unassembled WGS sequence"/>
</dbReference>
<dbReference type="Gene3D" id="3.30.1240.20">
    <property type="match status" value="1"/>
</dbReference>
<comment type="caution">
    <text evidence="11">The sequence shown here is derived from an EMBL/GenBank/DDBJ whole genome shotgun (WGS) entry which is preliminary data.</text>
</comment>
<evidence type="ECO:0000256" key="2">
    <source>
        <dbReference type="ARBA" id="ARBA00004699"/>
    </source>
</evidence>
<dbReference type="Gene3D" id="3.40.50.1000">
    <property type="entry name" value="HAD superfamily/HAD-like"/>
    <property type="match status" value="1"/>
</dbReference>
<evidence type="ECO:0000256" key="5">
    <source>
        <dbReference type="ARBA" id="ARBA00012730"/>
    </source>
</evidence>
<evidence type="ECO:0000256" key="8">
    <source>
        <dbReference type="ARBA" id="ARBA00022842"/>
    </source>
</evidence>
<dbReference type="PANTHER" id="PTHR10466:SF0">
    <property type="entry name" value="PHOSPHOMANNOMUTASE"/>
    <property type="match status" value="1"/>
</dbReference>
<keyword evidence="7" id="KW-0479">Metal-binding</keyword>
<evidence type="ECO:0000256" key="6">
    <source>
        <dbReference type="ARBA" id="ARBA00022490"/>
    </source>
</evidence>
<dbReference type="InterPro" id="IPR006379">
    <property type="entry name" value="HAD-SF_hydro_IIB"/>
</dbReference>
<evidence type="ECO:0000313" key="12">
    <source>
        <dbReference type="Proteomes" id="UP001470230"/>
    </source>
</evidence>
<reference evidence="11 12" key="1">
    <citation type="submission" date="2024-04" db="EMBL/GenBank/DDBJ databases">
        <title>Tritrichomonas musculus Genome.</title>
        <authorList>
            <person name="Alves-Ferreira E."/>
            <person name="Grigg M."/>
            <person name="Lorenzi H."/>
            <person name="Galac M."/>
        </authorList>
    </citation>
    <scope>NUCLEOTIDE SEQUENCE [LARGE SCALE GENOMIC DNA]</scope>
    <source>
        <strain evidence="11 12">EAF2021</strain>
    </source>
</reference>
<name>A0ABR2KD21_9EUKA</name>
<comment type="subcellular location">
    <subcellularLocation>
        <location evidence="1 10">Cytoplasm</location>
    </subcellularLocation>
</comment>
<dbReference type="CDD" id="cd02585">
    <property type="entry name" value="HAD_PMM"/>
    <property type="match status" value="1"/>
</dbReference>
<proteinExistence type="inferred from homology"/>
<comment type="similarity">
    <text evidence="3 10">Belongs to the eukaryotic PMM family.</text>
</comment>
<evidence type="ECO:0000256" key="10">
    <source>
        <dbReference type="RuleBase" id="RU361118"/>
    </source>
</evidence>
<dbReference type="SUPFAM" id="SSF56784">
    <property type="entry name" value="HAD-like"/>
    <property type="match status" value="1"/>
</dbReference>
<evidence type="ECO:0000256" key="7">
    <source>
        <dbReference type="ARBA" id="ARBA00022723"/>
    </source>
</evidence>
<comment type="pathway">
    <text evidence="2 10">Nucleotide-sugar biosynthesis; GDP-alpha-D-mannose biosynthesis; alpha-D-mannose 1-phosphate from D-fructose 6-phosphate: step 2/2.</text>
</comment>
<evidence type="ECO:0000313" key="11">
    <source>
        <dbReference type="EMBL" id="KAK8889019.1"/>
    </source>
</evidence>
<dbReference type="InterPro" id="IPR043169">
    <property type="entry name" value="PMM_cap"/>
</dbReference>
<accession>A0ABR2KD21</accession>
<dbReference type="NCBIfam" id="TIGR01484">
    <property type="entry name" value="HAD-SF-IIB"/>
    <property type="match status" value="1"/>
</dbReference>
<dbReference type="SFLD" id="SFLDG01140">
    <property type="entry name" value="C2.B:_Phosphomannomutase_and_P"/>
    <property type="match status" value="1"/>
</dbReference>
<dbReference type="InterPro" id="IPR036412">
    <property type="entry name" value="HAD-like_sf"/>
</dbReference>
<gene>
    <name evidence="11" type="ORF">M9Y10_033761</name>
</gene>
<evidence type="ECO:0000256" key="9">
    <source>
        <dbReference type="ARBA" id="ARBA00023235"/>
    </source>
</evidence>
<evidence type="ECO:0000256" key="1">
    <source>
        <dbReference type="ARBA" id="ARBA00004496"/>
    </source>
</evidence>
<comment type="subunit">
    <text evidence="4 10">Homodimer.</text>
</comment>
<dbReference type="InterPro" id="IPR023214">
    <property type="entry name" value="HAD_sf"/>
</dbReference>
<dbReference type="EC" id="5.4.2.8" evidence="5 10"/>
<dbReference type="EMBL" id="JAPFFF010000005">
    <property type="protein sequence ID" value="KAK8889019.1"/>
    <property type="molecule type" value="Genomic_DNA"/>
</dbReference>
<keyword evidence="8" id="KW-0460">Magnesium</keyword>
<organism evidence="11 12">
    <name type="scientific">Tritrichomonas musculus</name>
    <dbReference type="NCBI Taxonomy" id="1915356"/>
    <lineage>
        <taxon>Eukaryota</taxon>
        <taxon>Metamonada</taxon>
        <taxon>Parabasalia</taxon>
        <taxon>Tritrichomonadida</taxon>
        <taxon>Tritrichomonadidae</taxon>
        <taxon>Tritrichomonas</taxon>
    </lineage>
</organism>
<evidence type="ECO:0000256" key="3">
    <source>
        <dbReference type="ARBA" id="ARBA00009736"/>
    </source>
</evidence>
<dbReference type="SFLD" id="SFLDF00445">
    <property type="entry name" value="alpha-phosphomannomutase"/>
    <property type="match status" value="1"/>
</dbReference>
<dbReference type="SFLD" id="SFLDS00003">
    <property type="entry name" value="Haloacid_Dehalogenase"/>
    <property type="match status" value="1"/>
</dbReference>
<dbReference type="PANTHER" id="PTHR10466">
    <property type="entry name" value="PHOSPHOMANNOMUTASE"/>
    <property type="match status" value="1"/>
</dbReference>
<dbReference type="InterPro" id="IPR005002">
    <property type="entry name" value="PMM"/>
</dbReference>
<dbReference type="SFLD" id="SFLDG01143">
    <property type="entry name" value="C2.B.3:_Phosphomannomutase_Lik"/>
    <property type="match status" value="1"/>
</dbReference>
<evidence type="ECO:0000256" key="4">
    <source>
        <dbReference type="ARBA" id="ARBA00011738"/>
    </source>
</evidence>
<dbReference type="Pfam" id="PF03332">
    <property type="entry name" value="PMM"/>
    <property type="match status" value="1"/>
</dbReference>
<comment type="function">
    <text evidence="10">Involved in the synthesis of the GDP-mannose and dolichol-phosphate-mannose required for a number of critical mannosyl transfer reactions.</text>
</comment>
<keyword evidence="12" id="KW-1185">Reference proteome</keyword>
<comment type="catalytic activity">
    <reaction evidence="10">
        <text>alpha-D-mannose 1-phosphate = D-mannose 6-phosphate</text>
        <dbReference type="Rhea" id="RHEA:11140"/>
        <dbReference type="ChEBI" id="CHEBI:58409"/>
        <dbReference type="ChEBI" id="CHEBI:58735"/>
        <dbReference type="EC" id="5.4.2.8"/>
    </reaction>
</comment>
<sequence length="247" mass="28483">MASNKRVLVLFDIDGTLSQSRQKASPEMLETLKELRKKCDIGVVGGSDLPKQKDQLGDNVLDIVDYSFCENGLVAFHGHEKIGETSMRQQYSTQQINHLVNWTLRYIADLDIPVKTGTFFESRTGMINISPVGRNCTQQERLDFFAYDKIHGIRKKMCADMEKEFRDMNMQFSIGGQISFDAFPRGWTKVYCLRYVEDKYDKIHFFGDMTMEGGNDYEIFNDKRVTGHTVKNPEDTIEQVKKIFLSQ</sequence>
<keyword evidence="6 10" id="KW-0963">Cytoplasm</keyword>
<keyword evidence="9 10" id="KW-0413">Isomerase</keyword>